<keyword evidence="2" id="KW-0032">Aminotransferase</keyword>
<protein>
    <submittedName>
        <fullName evidence="2">Aromatic-amino-acid aminotransferase</fullName>
    </submittedName>
</protein>
<proteinExistence type="predicted"/>
<organism evidence="2">
    <name type="scientific">Anthurium amnicola</name>
    <dbReference type="NCBI Taxonomy" id="1678845"/>
    <lineage>
        <taxon>Eukaryota</taxon>
        <taxon>Viridiplantae</taxon>
        <taxon>Streptophyta</taxon>
        <taxon>Embryophyta</taxon>
        <taxon>Tracheophyta</taxon>
        <taxon>Spermatophyta</taxon>
        <taxon>Magnoliopsida</taxon>
        <taxon>Liliopsida</taxon>
        <taxon>Araceae</taxon>
        <taxon>Pothoideae</taxon>
        <taxon>Potheae</taxon>
        <taxon>Anthurium</taxon>
    </lineage>
</organism>
<dbReference type="PANTHER" id="PTHR34587">
    <property type="entry name" value="VWFA DOMAIN-CONTAINING PROTEIN"/>
    <property type="match status" value="1"/>
</dbReference>
<dbReference type="EMBL" id="GDJX01027605">
    <property type="protein sequence ID" value="JAT40331.1"/>
    <property type="molecule type" value="Transcribed_RNA"/>
</dbReference>
<name>A0A1D1XDP6_9ARAE</name>
<keyword evidence="2" id="KW-0808">Transferase</keyword>
<evidence type="ECO:0000256" key="1">
    <source>
        <dbReference type="SAM" id="SignalP"/>
    </source>
</evidence>
<dbReference type="InterPro" id="IPR053216">
    <property type="entry name" value="Appressorial_penetr-assoc"/>
</dbReference>
<evidence type="ECO:0000313" key="2">
    <source>
        <dbReference type="EMBL" id="JAT40331.1"/>
    </source>
</evidence>
<keyword evidence="1" id="KW-0732">Signal</keyword>
<reference evidence="2" key="1">
    <citation type="submission" date="2015-07" db="EMBL/GenBank/DDBJ databases">
        <title>Transcriptome Assembly of Anthurium amnicola.</title>
        <authorList>
            <person name="Suzuki J."/>
        </authorList>
    </citation>
    <scope>NUCLEOTIDE SEQUENCE</scope>
</reference>
<sequence>MAIYTMRLTTFYAIFLALVLAVYAKPHKTGFCATSPFPQVNGVQVPDKATCSSTALGEIPDVDNMVSTLILFPTPETTIKANKPFTAAVKVTNLDTGFFLDPEHDYYKVPQRLNKKGQIQGHGHITVQKLKNLHTPPPASKFDFFAALNGKTGKNGLFKQKVDGLSAGIYRLCTLSASASHAPLVMPVAKRGAQDDCVRFRVK</sequence>
<feature type="signal peptide" evidence="1">
    <location>
        <begin position="1"/>
        <end position="24"/>
    </location>
</feature>
<gene>
    <name evidence="2" type="primary">phhC</name>
    <name evidence="2" type="ORF">g.33984</name>
</gene>
<dbReference type="GO" id="GO:0008483">
    <property type="term" value="F:transaminase activity"/>
    <property type="evidence" value="ECO:0007669"/>
    <property type="project" value="UniProtKB-KW"/>
</dbReference>
<dbReference type="PANTHER" id="PTHR34587:SF2">
    <property type="entry name" value="G-PROTEIN COUPLED RECEPTORS FAMILY 1 PROFILE DOMAIN-CONTAINING PROTEIN"/>
    <property type="match status" value="1"/>
</dbReference>
<accession>A0A1D1XDP6</accession>
<feature type="chain" id="PRO_5008899422" evidence="1">
    <location>
        <begin position="25"/>
        <end position="203"/>
    </location>
</feature>
<dbReference type="AlphaFoldDB" id="A0A1D1XDP6"/>